<evidence type="ECO:0000259" key="1">
    <source>
        <dbReference type="Pfam" id="PF18135"/>
    </source>
</evidence>
<organism evidence="2 3">
    <name type="scientific">Candidatus Roizmanbacteria bacterium CG_4_10_14_0_8_um_filter_39_9</name>
    <dbReference type="NCBI Taxonomy" id="1974829"/>
    <lineage>
        <taxon>Bacteria</taxon>
        <taxon>Candidatus Roizmaniibacteriota</taxon>
    </lineage>
</organism>
<dbReference type="GO" id="GO:0008168">
    <property type="term" value="F:methyltransferase activity"/>
    <property type="evidence" value="ECO:0007669"/>
    <property type="project" value="UniProtKB-KW"/>
</dbReference>
<feature type="domain" description="Type ISP restriction-modification enzyme LLaBIII C-terminal specificity" evidence="1">
    <location>
        <begin position="112"/>
        <end position="451"/>
    </location>
</feature>
<dbReference type="GO" id="GO:0032259">
    <property type="term" value="P:methylation"/>
    <property type="evidence" value="ECO:0007669"/>
    <property type="project" value="UniProtKB-KW"/>
</dbReference>
<keyword evidence="2" id="KW-0808">Transferase</keyword>
<dbReference type="Proteomes" id="UP000230108">
    <property type="component" value="Unassembled WGS sequence"/>
</dbReference>
<feature type="non-terminal residue" evidence="2">
    <location>
        <position position="1"/>
    </location>
</feature>
<dbReference type="Pfam" id="PF18135">
    <property type="entry name" value="Type_ISP_C"/>
    <property type="match status" value="1"/>
</dbReference>
<proteinExistence type="predicted"/>
<gene>
    <name evidence="2" type="ORF">COY90_04235</name>
</gene>
<comment type="caution">
    <text evidence="2">The sequence shown here is derived from an EMBL/GenBank/DDBJ whole genome shotgun (WGS) entry which is preliminary data.</text>
</comment>
<dbReference type="InterPro" id="IPR041635">
    <property type="entry name" value="Type_ISP_LLaBIII_C"/>
</dbReference>
<dbReference type="AlphaFoldDB" id="A0A2M7QCX9"/>
<reference evidence="3" key="1">
    <citation type="submission" date="2017-09" db="EMBL/GenBank/DDBJ databases">
        <title>Depth-based differentiation of microbial function through sediment-hosted aquifers and enrichment of novel symbionts in the deep terrestrial subsurface.</title>
        <authorList>
            <person name="Probst A.J."/>
            <person name="Ladd B."/>
            <person name="Jarett J.K."/>
            <person name="Geller-Mcgrath D.E."/>
            <person name="Sieber C.M.K."/>
            <person name="Emerson J.B."/>
            <person name="Anantharaman K."/>
            <person name="Thomas B.C."/>
            <person name="Malmstrom R."/>
            <person name="Stieglmeier M."/>
            <person name="Klingl A."/>
            <person name="Woyke T."/>
            <person name="Ryan C.M."/>
            <person name="Banfield J.F."/>
        </authorList>
    </citation>
    <scope>NUCLEOTIDE SEQUENCE [LARGE SCALE GENOMIC DNA]</scope>
</reference>
<accession>A0A2M7QCX9</accession>
<evidence type="ECO:0000313" key="3">
    <source>
        <dbReference type="Proteomes" id="UP000230108"/>
    </source>
</evidence>
<sequence>INSFNTIYILDLHGNSKKKEVAPDGSKDENVFDIMQGVAIIIAIKKGKTDKLAEVYKSNIWGKRKDKFAQLNKHSIKNIFWKKVNLIGPFYMFVNTDIELQKEYQKGIKINELFPVNSVGIVTSRDRFVIDNSKEILKYRIENFVRGDDDTTVKESPQFNFKKAKEIPFNEENIKEISYRPFDNKYIYYQDYFIERSRKETMKQFILGKNIGLITVRQVAEDSGFNHAFISKNIIESRMTLSNKRICYSFPLYIYNENEGTNFDKTKKHSNLNQILVKQLLINIDKYEWTDDHENKKNISQVSPLDILDYIYAILHSSKYRETYKELLKIDFPRVPPTKNRKQFIGLVALGGKLRKLHLMEDQSLDTVSTTFSIEGDNVVEQVKYDSDKVWINKTQYFGRIPKDAWEFYIGGYQPAQKWLKDRKGEGLNFQDIKHYQKIIKVRLETIEIMKQIDEVGIL</sequence>
<name>A0A2M7QCX9_9BACT</name>
<dbReference type="EMBL" id="PFLF01000092">
    <property type="protein sequence ID" value="PIY68730.1"/>
    <property type="molecule type" value="Genomic_DNA"/>
</dbReference>
<evidence type="ECO:0000313" key="2">
    <source>
        <dbReference type="EMBL" id="PIY68730.1"/>
    </source>
</evidence>
<protein>
    <submittedName>
        <fullName evidence="2">DNA methyltransferase</fullName>
    </submittedName>
</protein>
<keyword evidence="2" id="KW-0489">Methyltransferase</keyword>